<keyword evidence="1 7" id="KW-0728">SH3 domain</keyword>
<dbReference type="Gene3D" id="2.10.110.10">
    <property type="entry name" value="Cysteine Rich Protein"/>
    <property type="match status" value="1"/>
</dbReference>
<dbReference type="PANTHER" id="PTHR46218">
    <property type="entry name" value="LASP"/>
    <property type="match status" value="1"/>
</dbReference>
<keyword evidence="2 6" id="KW-0479">Metal-binding</keyword>
<dbReference type="GO" id="GO:0005925">
    <property type="term" value="C:focal adhesion"/>
    <property type="evidence" value="ECO:0007669"/>
    <property type="project" value="TreeGrafter"/>
</dbReference>
<organism evidence="10">
    <name type="scientific">Melanaphis sacchari</name>
    <dbReference type="NCBI Taxonomy" id="742174"/>
    <lineage>
        <taxon>Eukaryota</taxon>
        <taxon>Metazoa</taxon>
        <taxon>Ecdysozoa</taxon>
        <taxon>Arthropoda</taxon>
        <taxon>Hexapoda</taxon>
        <taxon>Insecta</taxon>
        <taxon>Pterygota</taxon>
        <taxon>Neoptera</taxon>
        <taxon>Paraneoptera</taxon>
        <taxon>Hemiptera</taxon>
        <taxon>Sternorrhyncha</taxon>
        <taxon>Aphidomorpha</taxon>
        <taxon>Aphidoidea</taxon>
        <taxon>Aphididae</taxon>
        <taxon>Aphidini</taxon>
        <taxon>Melanaphis</taxon>
    </lineage>
</organism>
<evidence type="ECO:0000256" key="1">
    <source>
        <dbReference type="ARBA" id="ARBA00022443"/>
    </source>
</evidence>
<proteinExistence type="predicted"/>
<dbReference type="InterPro" id="IPR000900">
    <property type="entry name" value="Nebulin_repeat"/>
</dbReference>
<evidence type="ECO:0000256" key="4">
    <source>
        <dbReference type="ARBA" id="ARBA00022833"/>
    </source>
</evidence>
<evidence type="ECO:0000259" key="9">
    <source>
        <dbReference type="PROSITE" id="PS50023"/>
    </source>
</evidence>
<dbReference type="FunFam" id="2.10.110.10:FF:000087">
    <property type="entry name" value="LIM zinc-binding domain-containing Nebulette"/>
    <property type="match status" value="1"/>
</dbReference>
<feature type="domain" description="SH3" evidence="8">
    <location>
        <begin position="265"/>
        <end position="326"/>
    </location>
</feature>
<gene>
    <name evidence="10" type="primary">F42H10.3_0</name>
</gene>
<dbReference type="InterPro" id="IPR001781">
    <property type="entry name" value="Znf_LIM"/>
</dbReference>
<feature type="domain" description="LIM zinc-binding" evidence="9">
    <location>
        <begin position="3"/>
        <end position="63"/>
    </location>
</feature>
<dbReference type="InterPro" id="IPR051759">
    <property type="entry name" value="LIM-SH3_domain_protein"/>
</dbReference>
<dbReference type="PANTHER" id="PTHR46218:SF4">
    <property type="entry name" value="LIM AND SH3 DOMAIN PROTEIN LASP"/>
    <property type="match status" value="1"/>
</dbReference>
<evidence type="ECO:0000256" key="6">
    <source>
        <dbReference type="PROSITE-ProRule" id="PRU00125"/>
    </source>
</evidence>
<evidence type="ECO:0000313" key="10">
    <source>
        <dbReference type="EMBL" id="MBW19063.1"/>
    </source>
</evidence>
<keyword evidence="5 6" id="KW-0440">LIM domain</keyword>
<dbReference type="CDD" id="cd09447">
    <property type="entry name" value="LIM_LASP"/>
    <property type="match status" value="1"/>
</dbReference>
<evidence type="ECO:0000259" key="8">
    <source>
        <dbReference type="PROSITE" id="PS50002"/>
    </source>
</evidence>
<dbReference type="Gene3D" id="2.30.30.40">
    <property type="entry name" value="SH3 Domains"/>
    <property type="match status" value="1"/>
</dbReference>
<dbReference type="Pfam" id="PF00880">
    <property type="entry name" value="Nebulin"/>
    <property type="match status" value="2"/>
</dbReference>
<dbReference type="Pfam" id="PF00018">
    <property type="entry name" value="SH3_1"/>
    <property type="match status" value="1"/>
</dbReference>
<dbReference type="InterPro" id="IPR036028">
    <property type="entry name" value="SH3-like_dom_sf"/>
</dbReference>
<name>A0A2H8TXP1_9HEMI</name>
<dbReference type="PRINTS" id="PR00452">
    <property type="entry name" value="SH3DOMAIN"/>
</dbReference>
<dbReference type="EMBL" id="GFXV01007258">
    <property type="protein sequence ID" value="MBW19063.1"/>
    <property type="molecule type" value="Transcribed_RNA"/>
</dbReference>
<keyword evidence="4 6" id="KW-0862">Zinc</keyword>
<dbReference type="GO" id="GO:0046872">
    <property type="term" value="F:metal ion binding"/>
    <property type="evidence" value="ECO:0007669"/>
    <property type="project" value="UniProtKB-KW"/>
</dbReference>
<sequence>MNKKCARCDKIVYPIEELKCLDKAWHKQCFKCQSCGMTLNMRNYKGFNKEPYCEAHIPKAKHTTVAETPELKRIAENTRLQSNAQYHAEFEKTKGKLTQVADDPETLRIKANSKNISNAEYHGDFLKKAEMEQRRHLSNGNNAANNNEPLKKNVIANKTIQDIDHSNVIKQNKVQQSYNNGNTRYVPQKVESTQHHNRAEDSSAKIPACLNRQSSTLIYSSDSGDLINNAYNNHIGSIADYDPIKKQPSYGGVKYTNNSESQNYNLGRVYRAMYDYEAQDLDEVSFTDGDLIVNCAAIDDGWMTGVVQRTGESGMLPANYVQPAAI</sequence>
<dbReference type="PROSITE" id="PS00478">
    <property type="entry name" value="LIM_DOMAIN_1"/>
    <property type="match status" value="1"/>
</dbReference>
<dbReference type="PROSITE" id="PS51216">
    <property type="entry name" value="NEBULIN"/>
    <property type="match status" value="2"/>
</dbReference>
<dbReference type="CDD" id="cd11789">
    <property type="entry name" value="SH3_Nebulin_family_C"/>
    <property type="match status" value="1"/>
</dbReference>
<dbReference type="GO" id="GO:0005737">
    <property type="term" value="C:cytoplasm"/>
    <property type="evidence" value="ECO:0007669"/>
    <property type="project" value="UniProtKB-ARBA"/>
</dbReference>
<protein>
    <submittedName>
        <fullName evidence="10">LIM and SH3 domain protein F42H10.3</fullName>
    </submittedName>
</protein>
<accession>A0A2H8TXP1</accession>
<dbReference type="PROSITE" id="PS50023">
    <property type="entry name" value="LIM_DOMAIN_2"/>
    <property type="match status" value="1"/>
</dbReference>
<evidence type="ECO:0000256" key="3">
    <source>
        <dbReference type="ARBA" id="ARBA00022737"/>
    </source>
</evidence>
<dbReference type="Pfam" id="PF00412">
    <property type="entry name" value="LIM"/>
    <property type="match status" value="1"/>
</dbReference>
<dbReference type="SUPFAM" id="SSF50044">
    <property type="entry name" value="SH3-domain"/>
    <property type="match status" value="1"/>
</dbReference>
<dbReference type="AlphaFoldDB" id="A0A2H8TXP1"/>
<evidence type="ECO:0000256" key="2">
    <source>
        <dbReference type="ARBA" id="ARBA00022723"/>
    </source>
</evidence>
<dbReference type="SUPFAM" id="SSF57716">
    <property type="entry name" value="Glucocorticoid receptor-like (DNA-binding domain)"/>
    <property type="match status" value="1"/>
</dbReference>
<evidence type="ECO:0000256" key="5">
    <source>
        <dbReference type="ARBA" id="ARBA00023038"/>
    </source>
</evidence>
<dbReference type="FunFam" id="2.30.30.40:FF:000007">
    <property type="entry name" value="nebulin isoform X1"/>
    <property type="match status" value="1"/>
</dbReference>
<dbReference type="SMART" id="SM00227">
    <property type="entry name" value="NEBU"/>
    <property type="match status" value="2"/>
</dbReference>
<dbReference type="InterPro" id="IPR001452">
    <property type="entry name" value="SH3_domain"/>
</dbReference>
<evidence type="ECO:0000256" key="7">
    <source>
        <dbReference type="PROSITE-ProRule" id="PRU00192"/>
    </source>
</evidence>
<keyword evidence="3" id="KW-0677">Repeat</keyword>
<dbReference type="PROSITE" id="PS50002">
    <property type="entry name" value="SH3"/>
    <property type="match status" value="1"/>
</dbReference>
<dbReference type="SMART" id="SM00326">
    <property type="entry name" value="SH3"/>
    <property type="match status" value="1"/>
</dbReference>
<dbReference type="SMART" id="SM00132">
    <property type="entry name" value="LIM"/>
    <property type="match status" value="1"/>
</dbReference>
<reference evidence="10" key="1">
    <citation type="submission" date="2017-10" db="EMBL/GenBank/DDBJ databases">
        <title>Transcriptome Assembly of Sugarcane Aphid Adults.</title>
        <authorList>
            <person name="Scully E.D."/>
            <person name="Palmer N.A."/>
            <person name="Geib S.M."/>
            <person name="Sarath G."/>
            <person name="Sattler S.E."/>
        </authorList>
    </citation>
    <scope>NUCLEOTIDE SEQUENCE</scope>
    <source>
        <tissue evidence="10">Whole body</tissue>
    </source>
</reference>
<dbReference type="GO" id="GO:0051015">
    <property type="term" value="F:actin filament binding"/>
    <property type="evidence" value="ECO:0007669"/>
    <property type="project" value="TreeGrafter"/>
</dbReference>
<dbReference type="OrthoDB" id="191061at2759"/>